<dbReference type="EMBL" id="FWFO01000001">
    <property type="protein sequence ID" value="SLN33746.1"/>
    <property type="molecule type" value="Genomic_DNA"/>
</dbReference>
<keyword evidence="3 5" id="KW-0808">Transferase</keyword>
<reference evidence="5 6" key="1">
    <citation type="submission" date="2017-03" db="EMBL/GenBank/DDBJ databases">
        <authorList>
            <person name="Afonso C.L."/>
            <person name="Miller P.J."/>
            <person name="Scott M.A."/>
            <person name="Spackman E."/>
            <person name="Goraichik I."/>
            <person name="Dimitrov K.M."/>
            <person name="Suarez D.L."/>
            <person name="Swayne D.E."/>
        </authorList>
    </citation>
    <scope>NUCLEOTIDE SEQUENCE [LARGE SCALE GENOMIC DNA]</scope>
    <source>
        <strain evidence="5 6">CECT 7639</strain>
    </source>
</reference>
<evidence type="ECO:0000313" key="6">
    <source>
        <dbReference type="Proteomes" id="UP000193077"/>
    </source>
</evidence>
<dbReference type="PANTHER" id="PTHR12526">
    <property type="entry name" value="GLYCOSYLTRANSFERASE"/>
    <property type="match status" value="1"/>
</dbReference>
<keyword evidence="2 5" id="KW-0328">Glycosyltransferase</keyword>
<dbReference type="CDD" id="cd03801">
    <property type="entry name" value="GT4_PimA-like"/>
    <property type="match status" value="1"/>
</dbReference>
<dbReference type="InterPro" id="IPR001296">
    <property type="entry name" value="Glyco_trans_1"/>
</dbReference>
<feature type="domain" description="Glycosyl transferase family 1" evidence="4">
    <location>
        <begin position="165"/>
        <end position="322"/>
    </location>
</feature>
<organism evidence="5 6">
    <name type="scientific">Falsiruegeria litorea R37</name>
    <dbReference type="NCBI Taxonomy" id="1200284"/>
    <lineage>
        <taxon>Bacteria</taxon>
        <taxon>Pseudomonadati</taxon>
        <taxon>Pseudomonadota</taxon>
        <taxon>Alphaproteobacteria</taxon>
        <taxon>Rhodobacterales</taxon>
        <taxon>Roseobacteraceae</taxon>
        <taxon>Falsiruegeria</taxon>
    </lineage>
</organism>
<protein>
    <submittedName>
        <fullName evidence="5">GDP-mannose-dependent alpha-(1-6)-phosphatidylinositol monomannoside mannosyltransferase</fullName>
        <ecNumber evidence="5">2.4.1.57</ecNumber>
    </submittedName>
</protein>
<dbReference type="Pfam" id="PF00534">
    <property type="entry name" value="Glycos_transf_1"/>
    <property type="match status" value="1"/>
</dbReference>
<comment type="similarity">
    <text evidence="1">Belongs to the glycosyltransferase group 1 family. Glycosyltransferase 4 subfamily.</text>
</comment>
<sequence>MTPELFVTNFNKNFTGVSATAANVIRQQAKHHDLRLVGHPLPGCPDPITASDAKRLSRKAPVGRAFAIWHVRRNPEMRVAIWARDVLQLPIRIVFTSAAQRLHSAYPRWLISRMDAVVATTERAAEFVPHVRAVVPHGVDTDLFTPAADRATAWAATGYGGTMGIATIGRIRPEKGTDLFVEAMLRLLPDLPGATALVIGRAGGKHDAFQQKLQDQIAAAGLSDRILFPGEVPAAELPALMRGLSLVMQMPRYEGYGMAPLEGMASGVPFVGSDAGYYQAFSAQGRTGSIVPIEAAVDAAEAARAILSDPDKHAAMSRAVREVAQHSFSAAREAAGIGAVYDALWSNT</sequence>
<dbReference type="OrthoDB" id="5490290at2"/>
<evidence type="ECO:0000256" key="2">
    <source>
        <dbReference type="ARBA" id="ARBA00022676"/>
    </source>
</evidence>
<accession>A0A1Y5S8X6</accession>
<evidence type="ECO:0000256" key="1">
    <source>
        <dbReference type="ARBA" id="ARBA00009481"/>
    </source>
</evidence>
<proteinExistence type="inferred from homology"/>
<dbReference type="SUPFAM" id="SSF53756">
    <property type="entry name" value="UDP-Glycosyltransferase/glycogen phosphorylase"/>
    <property type="match status" value="1"/>
</dbReference>
<evidence type="ECO:0000313" key="5">
    <source>
        <dbReference type="EMBL" id="SLN33746.1"/>
    </source>
</evidence>
<dbReference type="GO" id="GO:0016757">
    <property type="term" value="F:glycosyltransferase activity"/>
    <property type="evidence" value="ECO:0007669"/>
    <property type="project" value="UniProtKB-KW"/>
</dbReference>
<dbReference type="RefSeq" id="WP_085795109.1">
    <property type="nucleotide sequence ID" value="NZ_FWFO01000001.1"/>
</dbReference>
<evidence type="ECO:0000259" key="4">
    <source>
        <dbReference type="Pfam" id="PF00534"/>
    </source>
</evidence>
<dbReference type="AlphaFoldDB" id="A0A1Y5S8X6"/>
<name>A0A1Y5S8X6_9RHOB</name>
<dbReference type="PANTHER" id="PTHR12526:SF640">
    <property type="entry name" value="COLANIC ACID BIOSYNTHESIS GLYCOSYLTRANSFERASE WCAL-RELATED"/>
    <property type="match status" value="1"/>
</dbReference>
<gene>
    <name evidence="5" type="primary">pimB_2</name>
    <name evidence="5" type="ORF">TRL7639_01507</name>
</gene>
<evidence type="ECO:0000256" key="3">
    <source>
        <dbReference type="ARBA" id="ARBA00022679"/>
    </source>
</evidence>
<dbReference type="Proteomes" id="UP000193077">
    <property type="component" value="Unassembled WGS sequence"/>
</dbReference>
<dbReference type="EC" id="2.4.1.57" evidence="5"/>
<keyword evidence="6" id="KW-1185">Reference proteome</keyword>
<dbReference type="Gene3D" id="3.40.50.2000">
    <property type="entry name" value="Glycogen Phosphorylase B"/>
    <property type="match status" value="1"/>
</dbReference>